<protein>
    <recommendedName>
        <fullName evidence="1">NAD(P)-binding domain-containing protein</fullName>
    </recommendedName>
</protein>
<sequence>TGASGYIGGDLLYLIAKRHPEYRVTALVRNTTQIETISRFPNKVQVVQGTLDDENILEREASDADIVLNLASSSHVKSVQAIHRGLLSKLDRGEKPPYWIQISGGAAVVSTEVANRNWEPGTESDYIWDDLDGIAAIKSIIRSNPTRAVDNYMMSVAQSSSYIKTAVVYPPIIYGSGRGPVNQRSVQIPDLAEASLKRRQAFTLGPGVNRWGNIHIRDLSEMILRLIEKAVERHTDNDVWGQDGIYLTGVGERIAAAAFYLGLLPDASVEVMREDQFNQLLSHHAGFPGTILYGTNSRGRSNRAQTYLDWIPTHHSLEEDIVETVTRESVRLGLIEAESLDCILTWQLVANCLD</sequence>
<dbReference type="InterPro" id="IPR051783">
    <property type="entry name" value="NAD(P)-dependent_oxidoreduct"/>
</dbReference>
<accession>A0A9N9VW69</accession>
<dbReference type="GO" id="GO:0004029">
    <property type="term" value="F:aldehyde dehydrogenase (NAD+) activity"/>
    <property type="evidence" value="ECO:0007669"/>
    <property type="project" value="TreeGrafter"/>
</dbReference>
<dbReference type="Proteomes" id="UP000696573">
    <property type="component" value="Unassembled WGS sequence"/>
</dbReference>
<dbReference type="SUPFAM" id="SSF51735">
    <property type="entry name" value="NAD(P)-binding Rossmann-fold domains"/>
    <property type="match status" value="1"/>
</dbReference>
<name>A0A9N9VW69_9HYPO</name>
<dbReference type="GO" id="GO:0005737">
    <property type="term" value="C:cytoplasm"/>
    <property type="evidence" value="ECO:0007669"/>
    <property type="project" value="TreeGrafter"/>
</dbReference>
<dbReference type="AlphaFoldDB" id="A0A9N9VW69"/>
<dbReference type="PANTHER" id="PTHR48079">
    <property type="entry name" value="PROTEIN YEEZ"/>
    <property type="match status" value="1"/>
</dbReference>
<dbReference type="InterPro" id="IPR016040">
    <property type="entry name" value="NAD(P)-bd_dom"/>
</dbReference>
<feature type="domain" description="NAD(P)-binding" evidence="1">
    <location>
        <begin position="2"/>
        <end position="76"/>
    </location>
</feature>
<organism evidence="2 3">
    <name type="scientific">Clonostachys rhizophaga</name>
    <dbReference type="NCBI Taxonomy" id="160324"/>
    <lineage>
        <taxon>Eukaryota</taxon>
        <taxon>Fungi</taxon>
        <taxon>Dikarya</taxon>
        <taxon>Ascomycota</taxon>
        <taxon>Pezizomycotina</taxon>
        <taxon>Sordariomycetes</taxon>
        <taxon>Hypocreomycetidae</taxon>
        <taxon>Hypocreales</taxon>
        <taxon>Bionectriaceae</taxon>
        <taxon>Clonostachys</taxon>
    </lineage>
</organism>
<dbReference type="EMBL" id="CABFNQ020000760">
    <property type="protein sequence ID" value="CAH0038341.1"/>
    <property type="molecule type" value="Genomic_DNA"/>
</dbReference>
<dbReference type="Pfam" id="PF13460">
    <property type="entry name" value="NAD_binding_10"/>
    <property type="match status" value="1"/>
</dbReference>
<dbReference type="PANTHER" id="PTHR48079:SF8">
    <property type="entry name" value="NAD(P)-BINDING DOMAIN-CONTAINING PROTEIN"/>
    <property type="match status" value="1"/>
</dbReference>
<keyword evidence="3" id="KW-1185">Reference proteome</keyword>
<dbReference type="InterPro" id="IPR036291">
    <property type="entry name" value="NAD(P)-bd_dom_sf"/>
</dbReference>
<feature type="non-terminal residue" evidence="2">
    <location>
        <position position="354"/>
    </location>
</feature>
<proteinExistence type="predicted"/>
<comment type="caution">
    <text evidence="2">The sequence shown here is derived from an EMBL/GenBank/DDBJ whole genome shotgun (WGS) entry which is preliminary data.</text>
</comment>
<dbReference type="Gene3D" id="3.40.50.720">
    <property type="entry name" value="NAD(P)-binding Rossmann-like Domain"/>
    <property type="match status" value="1"/>
</dbReference>
<evidence type="ECO:0000259" key="1">
    <source>
        <dbReference type="Pfam" id="PF13460"/>
    </source>
</evidence>
<gene>
    <name evidence="2" type="ORF">CRHIZ90672A_00006290</name>
</gene>
<dbReference type="OrthoDB" id="2130169at2759"/>
<evidence type="ECO:0000313" key="2">
    <source>
        <dbReference type="EMBL" id="CAH0038341.1"/>
    </source>
</evidence>
<reference evidence="2" key="1">
    <citation type="submission" date="2021-10" db="EMBL/GenBank/DDBJ databases">
        <authorList>
            <person name="Piombo E."/>
        </authorList>
    </citation>
    <scope>NUCLEOTIDE SEQUENCE</scope>
</reference>
<evidence type="ECO:0000313" key="3">
    <source>
        <dbReference type="Proteomes" id="UP000696573"/>
    </source>
</evidence>
<feature type="non-terminal residue" evidence="2">
    <location>
        <position position="1"/>
    </location>
</feature>